<evidence type="ECO:0000313" key="2">
    <source>
        <dbReference type="Proteomes" id="UP000789702"/>
    </source>
</evidence>
<organism evidence="1 2">
    <name type="scientific">Dentiscutata heterogama</name>
    <dbReference type="NCBI Taxonomy" id="1316150"/>
    <lineage>
        <taxon>Eukaryota</taxon>
        <taxon>Fungi</taxon>
        <taxon>Fungi incertae sedis</taxon>
        <taxon>Mucoromycota</taxon>
        <taxon>Glomeromycotina</taxon>
        <taxon>Glomeromycetes</taxon>
        <taxon>Diversisporales</taxon>
        <taxon>Gigasporaceae</taxon>
        <taxon>Dentiscutata</taxon>
    </lineage>
</organism>
<accession>A0ACA9MV89</accession>
<evidence type="ECO:0000313" key="1">
    <source>
        <dbReference type="EMBL" id="CAG8614271.1"/>
    </source>
</evidence>
<comment type="caution">
    <text evidence="1">The sequence shown here is derived from an EMBL/GenBank/DDBJ whole genome shotgun (WGS) entry which is preliminary data.</text>
</comment>
<protein>
    <submittedName>
        <fullName evidence="1">4229_t:CDS:1</fullName>
    </submittedName>
</protein>
<feature type="non-terminal residue" evidence="1">
    <location>
        <position position="407"/>
    </location>
</feature>
<proteinExistence type="predicted"/>
<sequence length="407" mass="46800">NLTPLANPEIEFLEALELFDSPEIAETILSPEAEREYLEALEILKPILQFHQNDIISSGCELLNDYYQVEIGKESIYAQDPINTLGEKWIEQQIIKRNDPKTGEPAQHYFLIQGRDGLGKLAGYTTKHKDKLYVCDYYVSHQTHNSKIDAQHIEDSDAETLSIQIEKNQGSKTIAIQEHKVIGFDYIIKCSDGKTKVPVKIRGDDPAGDVRIRKNDEENLIRIKNELKGLYQAHRRDPLGVDIGIMYCLANTIYCRLRWPGEPMKKLTTQEEKIHNSAKKCYIYEKPFGKEDNLKKVQDHDHITGNYRGPAHSICNFQLRIKPKQFELPIHFHNLGKFDAYLISQAIGLDIENQRYMDSLQLMPGSLDSHISNLGAELYKEEVDKDENSLNLLYKTPENIKISKEEM</sequence>
<dbReference type="Proteomes" id="UP000789702">
    <property type="component" value="Unassembled WGS sequence"/>
</dbReference>
<feature type="non-terminal residue" evidence="1">
    <location>
        <position position="1"/>
    </location>
</feature>
<dbReference type="EMBL" id="CAJVPU010011394">
    <property type="protein sequence ID" value="CAG8614271.1"/>
    <property type="molecule type" value="Genomic_DNA"/>
</dbReference>
<gene>
    <name evidence="1" type="ORF">DHETER_LOCUS7759</name>
</gene>
<reference evidence="1" key="1">
    <citation type="submission" date="2021-06" db="EMBL/GenBank/DDBJ databases">
        <authorList>
            <person name="Kallberg Y."/>
            <person name="Tangrot J."/>
            <person name="Rosling A."/>
        </authorList>
    </citation>
    <scope>NUCLEOTIDE SEQUENCE</scope>
    <source>
        <strain evidence="1">IL203A</strain>
    </source>
</reference>
<name>A0ACA9MV89_9GLOM</name>
<keyword evidence="2" id="KW-1185">Reference proteome</keyword>